<dbReference type="SUPFAM" id="SSF111430">
    <property type="entry name" value="YAP1 redox domain"/>
    <property type="match status" value="1"/>
</dbReference>
<evidence type="ECO:0000256" key="5">
    <source>
        <dbReference type="SAM" id="MobiDB-lite"/>
    </source>
</evidence>
<feature type="compositionally biased region" description="Low complexity" evidence="5">
    <location>
        <begin position="219"/>
        <end position="229"/>
    </location>
</feature>
<comment type="subcellular location">
    <subcellularLocation>
        <location evidence="2">Cytoplasm</location>
    </subcellularLocation>
    <subcellularLocation>
        <location evidence="1">Nucleus</location>
    </subcellularLocation>
</comment>
<evidence type="ECO:0000256" key="4">
    <source>
        <dbReference type="SAM" id="Coils"/>
    </source>
</evidence>
<evidence type="ECO:0000256" key="3">
    <source>
        <dbReference type="ARBA" id="ARBA00023242"/>
    </source>
</evidence>
<dbReference type="Gene3D" id="1.20.5.170">
    <property type="match status" value="1"/>
</dbReference>
<dbReference type="PROSITE" id="PS50217">
    <property type="entry name" value="BZIP"/>
    <property type="match status" value="1"/>
</dbReference>
<dbReference type="Pfam" id="PF00170">
    <property type="entry name" value="bZIP_1"/>
    <property type="match status" value="1"/>
</dbReference>
<dbReference type="STRING" id="4846.A0A367IL05"/>
<dbReference type="InterPro" id="IPR046347">
    <property type="entry name" value="bZIP_sf"/>
</dbReference>
<name>A0A367IL05_RHIST</name>
<comment type="caution">
    <text evidence="7">The sequence shown here is derived from an EMBL/GenBank/DDBJ whole genome shotgun (WGS) entry which is preliminary data.</text>
</comment>
<evidence type="ECO:0000313" key="8">
    <source>
        <dbReference type="Proteomes" id="UP000253551"/>
    </source>
</evidence>
<keyword evidence="4" id="KW-0175">Coiled coil</keyword>
<dbReference type="PROSITE" id="PS00036">
    <property type="entry name" value="BZIP_BASIC"/>
    <property type="match status" value="1"/>
</dbReference>
<dbReference type="SMART" id="SM00338">
    <property type="entry name" value="BRLZ"/>
    <property type="match status" value="1"/>
</dbReference>
<dbReference type="Proteomes" id="UP000253551">
    <property type="component" value="Unassembled WGS sequence"/>
</dbReference>
<evidence type="ECO:0000256" key="2">
    <source>
        <dbReference type="ARBA" id="ARBA00004496"/>
    </source>
</evidence>
<organism evidence="7 8">
    <name type="scientific">Rhizopus stolonifer</name>
    <name type="common">Rhizopus nigricans</name>
    <dbReference type="NCBI Taxonomy" id="4846"/>
    <lineage>
        <taxon>Eukaryota</taxon>
        <taxon>Fungi</taxon>
        <taxon>Fungi incertae sedis</taxon>
        <taxon>Mucoromycota</taxon>
        <taxon>Mucoromycotina</taxon>
        <taxon>Mucoromycetes</taxon>
        <taxon>Mucorales</taxon>
        <taxon>Mucorineae</taxon>
        <taxon>Rhizopodaceae</taxon>
        <taxon>Rhizopus</taxon>
    </lineage>
</organism>
<dbReference type="GO" id="GO:0005737">
    <property type="term" value="C:cytoplasm"/>
    <property type="evidence" value="ECO:0007669"/>
    <property type="project" value="UniProtKB-SubCell"/>
</dbReference>
<dbReference type="InterPro" id="IPR004827">
    <property type="entry name" value="bZIP"/>
</dbReference>
<keyword evidence="3" id="KW-0539">Nucleus</keyword>
<dbReference type="GO" id="GO:0000976">
    <property type="term" value="F:transcription cis-regulatory region binding"/>
    <property type="evidence" value="ECO:0007669"/>
    <property type="project" value="InterPro"/>
</dbReference>
<feature type="coiled-coil region" evidence="4">
    <location>
        <begin position="91"/>
        <end position="143"/>
    </location>
</feature>
<dbReference type="CDD" id="cd14688">
    <property type="entry name" value="bZIP_YAP"/>
    <property type="match status" value="1"/>
</dbReference>
<dbReference type="PANTHER" id="PTHR40621:SF6">
    <property type="entry name" value="AP-1-LIKE TRANSCRIPTION FACTOR YAP1-RELATED"/>
    <property type="match status" value="1"/>
</dbReference>
<sequence length="379" mass="43579">MTSTNPYLFDMDDNSLDILNEAIQSHQSNLAYDKQDTANKRELDKEDQVEAAVTSKKSGRKPLLEKPAKDGIIDPKQKRKAQNRAAQRAYRDRKDKQMAELQARITELEEMNANKDQSLVKENNELKDLIKKLQEENNSLKKPVDENYALKNTQFTFEYPTNPIQEDVYQILNTKDEPYQLFNNTKDMSRPFYNNSTHDDGYHTLSNSSSSSTEDAGQSSPSSSNGSFSHKTPADVLDNPLLNQSFDNNLLIHGEEDLFPNFPILDDNSLFPNEDLTTLFGNDSDPFNLNMAQQFGLPDVATTKKHKWLEKLKLSKERGQYLYDFHNELKKEMPDFNIDALCDDMRRKAQCSQAKYIITDTDIENITHHINNNSFVNIF</sequence>
<feature type="compositionally biased region" description="Basic and acidic residues" evidence="5">
    <location>
        <begin position="62"/>
        <end position="76"/>
    </location>
</feature>
<evidence type="ECO:0000313" key="7">
    <source>
        <dbReference type="EMBL" id="RCH78313.1"/>
    </source>
</evidence>
<feature type="compositionally biased region" description="Basic and acidic residues" evidence="5">
    <location>
        <begin position="33"/>
        <end position="48"/>
    </location>
</feature>
<dbReference type="GO" id="GO:0001228">
    <property type="term" value="F:DNA-binding transcription activator activity, RNA polymerase II-specific"/>
    <property type="evidence" value="ECO:0007669"/>
    <property type="project" value="TreeGrafter"/>
</dbReference>
<feature type="domain" description="BZIP" evidence="6">
    <location>
        <begin position="73"/>
        <end position="136"/>
    </location>
</feature>
<dbReference type="PANTHER" id="PTHR40621">
    <property type="entry name" value="TRANSCRIPTION FACTOR KAPC-RELATED"/>
    <property type="match status" value="1"/>
</dbReference>
<gene>
    <name evidence="7" type="ORF">CU098_000785</name>
</gene>
<protein>
    <recommendedName>
        <fullName evidence="6">BZIP domain-containing protein</fullName>
    </recommendedName>
</protein>
<evidence type="ECO:0000259" key="6">
    <source>
        <dbReference type="PROSITE" id="PS50217"/>
    </source>
</evidence>
<proteinExistence type="predicted"/>
<accession>A0A367IL05</accession>
<dbReference type="InterPro" id="IPR050936">
    <property type="entry name" value="AP-1-like"/>
</dbReference>
<dbReference type="OrthoDB" id="2593073at2759"/>
<dbReference type="InterPro" id="IPR023167">
    <property type="entry name" value="Yap1_redox_dom_sf"/>
</dbReference>
<dbReference type="EMBL" id="PJQM01007340">
    <property type="protein sequence ID" value="RCH78313.1"/>
    <property type="molecule type" value="Genomic_DNA"/>
</dbReference>
<dbReference type="GO" id="GO:0090575">
    <property type="term" value="C:RNA polymerase II transcription regulator complex"/>
    <property type="evidence" value="ECO:0007669"/>
    <property type="project" value="TreeGrafter"/>
</dbReference>
<keyword evidence="8" id="KW-1185">Reference proteome</keyword>
<dbReference type="Gene3D" id="1.10.238.100">
    <property type="entry name" value="YAP1 redox domain. Chain B"/>
    <property type="match status" value="1"/>
</dbReference>
<dbReference type="SUPFAM" id="SSF57959">
    <property type="entry name" value="Leucine zipper domain"/>
    <property type="match status" value="1"/>
</dbReference>
<feature type="region of interest" description="Disordered" evidence="5">
    <location>
        <begin position="182"/>
        <end position="232"/>
    </location>
</feature>
<reference evidence="7 8" key="1">
    <citation type="journal article" date="2018" name="G3 (Bethesda)">
        <title>Phylogenetic and Phylogenomic Definition of Rhizopus Species.</title>
        <authorList>
            <person name="Gryganskyi A.P."/>
            <person name="Golan J."/>
            <person name="Dolatabadi S."/>
            <person name="Mondo S."/>
            <person name="Robb S."/>
            <person name="Idnurm A."/>
            <person name="Muszewska A."/>
            <person name="Steczkiewicz K."/>
            <person name="Masonjones S."/>
            <person name="Liao H.L."/>
            <person name="Gajdeczka M.T."/>
            <person name="Anike F."/>
            <person name="Vuek A."/>
            <person name="Anishchenko I.M."/>
            <person name="Voigt K."/>
            <person name="de Hoog G.S."/>
            <person name="Smith M.E."/>
            <person name="Heitman J."/>
            <person name="Vilgalys R."/>
            <person name="Stajich J.E."/>
        </authorList>
    </citation>
    <scope>NUCLEOTIDE SEQUENCE [LARGE SCALE GENOMIC DNA]</scope>
    <source>
        <strain evidence="7 8">LSU 92-RS-03</strain>
    </source>
</reference>
<evidence type="ECO:0000256" key="1">
    <source>
        <dbReference type="ARBA" id="ARBA00004123"/>
    </source>
</evidence>
<feature type="compositionally biased region" description="Polar residues" evidence="5">
    <location>
        <begin position="182"/>
        <end position="196"/>
    </location>
</feature>
<dbReference type="AlphaFoldDB" id="A0A367IL05"/>
<feature type="region of interest" description="Disordered" evidence="5">
    <location>
        <begin position="30"/>
        <end position="82"/>
    </location>
</feature>